<proteinExistence type="predicted"/>
<feature type="domain" description="DUF6545" evidence="2">
    <location>
        <begin position="246"/>
        <end position="375"/>
    </location>
</feature>
<evidence type="ECO:0000259" key="2">
    <source>
        <dbReference type="Pfam" id="PF20182"/>
    </source>
</evidence>
<evidence type="ECO:0000313" key="3">
    <source>
        <dbReference type="EMBL" id="WTU77098.1"/>
    </source>
</evidence>
<accession>A0AAU2JWC9</accession>
<feature type="transmembrane region" description="Helical" evidence="1">
    <location>
        <begin position="213"/>
        <end position="239"/>
    </location>
</feature>
<feature type="transmembrane region" description="Helical" evidence="1">
    <location>
        <begin position="102"/>
        <end position="122"/>
    </location>
</feature>
<feature type="transmembrane region" description="Helical" evidence="1">
    <location>
        <begin position="36"/>
        <end position="55"/>
    </location>
</feature>
<dbReference type="Pfam" id="PF20182">
    <property type="entry name" value="DUF6545"/>
    <property type="match status" value="1"/>
</dbReference>
<dbReference type="AlphaFoldDB" id="A0AAU2JWC9"/>
<name>A0AAU2JWC9_9ACTN</name>
<dbReference type="NCBIfam" id="NF042915">
    <property type="entry name" value="MAB_1171c_fam"/>
    <property type="match status" value="1"/>
</dbReference>
<evidence type="ECO:0000256" key="1">
    <source>
        <dbReference type="SAM" id="Phobius"/>
    </source>
</evidence>
<reference evidence="3" key="1">
    <citation type="submission" date="2022-10" db="EMBL/GenBank/DDBJ databases">
        <title>The complete genomes of actinobacterial strains from the NBC collection.</title>
        <authorList>
            <person name="Joergensen T.S."/>
            <person name="Alvarez Arevalo M."/>
            <person name="Sterndorff E.B."/>
            <person name="Faurdal D."/>
            <person name="Vuksanovic O."/>
            <person name="Mourched A.-S."/>
            <person name="Charusanti P."/>
            <person name="Shaw S."/>
            <person name="Blin K."/>
            <person name="Weber T."/>
        </authorList>
    </citation>
    <scope>NUCLEOTIDE SEQUENCE</scope>
    <source>
        <strain evidence="3">NBC_00049</strain>
    </source>
</reference>
<dbReference type="InterPro" id="IPR050039">
    <property type="entry name" value="MAB_1171c-like"/>
</dbReference>
<dbReference type="EMBL" id="CP108264">
    <property type="protein sequence ID" value="WTU77098.1"/>
    <property type="molecule type" value="Genomic_DNA"/>
</dbReference>
<feature type="transmembrane region" description="Helical" evidence="1">
    <location>
        <begin position="67"/>
        <end position="90"/>
    </location>
</feature>
<protein>
    <recommendedName>
        <fullName evidence="2">DUF6545 domain-containing protein</fullName>
    </recommendedName>
</protein>
<feature type="transmembrane region" description="Helical" evidence="1">
    <location>
        <begin position="142"/>
        <end position="162"/>
    </location>
</feature>
<gene>
    <name evidence="3" type="ORF">OG327_29270</name>
</gene>
<dbReference type="InterPro" id="IPR046675">
    <property type="entry name" value="DUF6545"/>
</dbReference>
<keyword evidence="1" id="KW-0472">Membrane</keyword>
<feature type="transmembrane region" description="Helical" evidence="1">
    <location>
        <begin position="174"/>
        <end position="193"/>
    </location>
</feature>
<organism evidence="3">
    <name type="scientific">Streptomyces sp. NBC_00049</name>
    <dbReference type="NCBI Taxonomy" id="2903617"/>
    <lineage>
        <taxon>Bacteria</taxon>
        <taxon>Bacillati</taxon>
        <taxon>Actinomycetota</taxon>
        <taxon>Actinomycetes</taxon>
        <taxon>Kitasatosporales</taxon>
        <taxon>Streptomycetaceae</taxon>
        <taxon>Streptomyces</taxon>
    </lineage>
</organism>
<keyword evidence="1" id="KW-0812">Transmembrane</keyword>
<sequence>MNGKDYYIPAGAMAISLAFKLPALRHNWRDPLLRSVVALLTLAGSVFAFAAPPTIEAVNRWTGISNVSAPLVYCLITAFSASCLVLMVNWRGGPPQQTRRVSRRWILGYGAVIASLIVLFLLGDAPVERLRDFDTYYANTPYMGQMIAVYLGAHCVAAVVMVSLCWRWSLQVRGWLRVGLMIIVAGYIFNLGYDATKMTAVVARWLGHDLDFLSTLIAPPLASIGALISAMGFVVPLVCQRLSDHWQSWATYRRLGTLWQEVQIGAPSGAPSVRMPWWSGAELRVIQRESDIHDGFLHLGPYFDKDLRDGAYEHAVAEGTDEDTARTVADAAMVAAAVQARTADPEGKVIGAGEENGLDTADGPRDLLRISHALRHSPVVRAARHRAALSASGLS</sequence>
<keyword evidence="1" id="KW-1133">Transmembrane helix</keyword>